<dbReference type="Proteomes" id="UP000253383">
    <property type="component" value="Unassembled WGS sequence"/>
</dbReference>
<evidence type="ECO:0000313" key="3">
    <source>
        <dbReference type="Proteomes" id="UP000253383"/>
    </source>
</evidence>
<feature type="domain" description="Polymerase beta nucleotidyltransferase" evidence="1">
    <location>
        <begin position="23"/>
        <end position="96"/>
    </location>
</feature>
<organism evidence="2 3">
    <name type="scientific">Larkinella punicea</name>
    <dbReference type="NCBI Taxonomy" id="2315727"/>
    <lineage>
        <taxon>Bacteria</taxon>
        <taxon>Pseudomonadati</taxon>
        <taxon>Bacteroidota</taxon>
        <taxon>Cytophagia</taxon>
        <taxon>Cytophagales</taxon>
        <taxon>Spirosomataceae</taxon>
        <taxon>Larkinella</taxon>
    </lineage>
</organism>
<keyword evidence="3" id="KW-1185">Reference proteome</keyword>
<dbReference type="SUPFAM" id="SSF81301">
    <property type="entry name" value="Nucleotidyltransferase"/>
    <property type="match status" value="1"/>
</dbReference>
<dbReference type="EMBL" id="QOWE01000020">
    <property type="protein sequence ID" value="RCR67292.1"/>
    <property type="molecule type" value="Genomic_DNA"/>
</dbReference>
<keyword evidence="2" id="KW-0808">Transferase</keyword>
<sequence>MLHDYVDICRELVLSTIDSNRYAVFLFGSRARGNHFPHSDIDIGLWGNEEMDARTMLDLEEALENSMIPYKVDLVDFKRTDESFRKVALENIVIWNSPPAFHWPLTTTTVH</sequence>
<evidence type="ECO:0000313" key="2">
    <source>
        <dbReference type="EMBL" id="RCR67292.1"/>
    </source>
</evidence>
<dbReference type="Pfam" id="PF18765">
    <property type="entry name" value="Polbeta"/>
    <property type="match status" value="1"/>
</dbReference>
<dbReference type="InterPro" id="IPR043519">
    <property type="entry name" value="NT_sf"/>
</dbReference>
<dbReference type="AlphaFoldDB" id="A0A368JIC4"/>
<name>A0A368JIC4_9BACT</name>
<comment type="caution">
    <text evidence="2">The sequence shown here is derived from an EMBL/GenBank/DDBJ whole genome shotgun (WGS) entry which is preliminary data.</text>
</comment>
<reference evidence="2 3" key="1">
    <citation type="submission" date="2018-07" db="EMBL/GenBank/DDBJ databases">
        <title>Genome analysis of Larkinella rosea.</title>
        <authorList>
            <person name="Zhou Z."/>
            <person name="Wang G."/>
        </authorList>
    </citation>
    <scope>NUCLEOTIDE SEQUENCE [LARGE SCALE GENOMIC DNA]</scope>
    <source>
        <strain evidence="3">zzj9</strain>
    </source>
</reference>
<gene>
    <name evidence="2" type="ORF">DUE52_22420</name>
</gene>
<dbReference type="OrthoDB" id="9803106at2"/>
<dbReference type="Gene3D" id="3.30.460.10">
    <property type="entry name" value="Beta Polymerase, domain 2"/>
    <property type="match status" value="1"/>
</dbReference>
<evidence type="ECO:0000259" key="1">
    <source>
        <dbReference type="Pfam" id="PF18765"/>
    </source>
</evidence>
<dbReference type="CDD" id="cd05403">
    <property type="entry name" value="NT_KNTase_like"/>
    <property type="match status" value="1"/>
</dbReference>
<dbReference type="RefSeq" id="WP_114408291.1">
    <property type="nucleotide sequence ID" value="NZ_QOWE01000020.1"/>
</dbReference>
<protein>
    <submittedName>
        <fullName evidence="2">Nucleotidyltransferase domain-containing protein</fullName>
    </submittedName>
</protein>
<accession>A0A368JIC4</accession>
<dbReference type="GO" id="GO:0016740">
    <property type="term" value="F:transferase activity"/>
    <property type="evidence" value="ECO:0007669"/>
    <property type="project" value="UniProtKB-KW"/>
</dbReference>
<proteinExistence type="predicted"/>
<dbReference type="InterPro" id="IPR041633">
    <property type="entry name" value="Polbeta"/>
</dbReference>